<dbReference type="Gene3D" id="3.40.1080.10">
    <property type="entry name" value="Glutaconate Coenzyme A-transferase"/>
    <property type="match status" value="2"/>
</dbReference>
<name>A0AAN4YL68_ASPOZ</name>
<dbReference type="Pfam" id="PF01144">
    <property type="entry name" value="CoA_trans"/>
    <property type="match status" value="1"/>
</dbReference>
<organism evidence="1 2">
    <name type="scientific">Aspergillus oryzae</name>
    <name type="common">Yellow koji mold</name>
    <dbReference type="NCBI Taxonomy" id="5062"/>
    <lineage>
        <taxon>Eukaryota</taxon>
        <taxon>Fungi</taxon>
        <taxon>Dikarya</taxon>
        <taxon>Ascomycota</taxon>
        <taxon>Pezizomycotina</taxon>
        <taxon>Eurotiomycetes</taxon>
        <taxon>Eurotiomycetidae</taxon>
        <taxon>Eurotiales</taxon>
        <taxon>Aspergillaceae</taxon>
        <taxon>Aspergillus</taxon>
        <taxon>Aspergillus subgen. Circumdati</taxon>
    </lineage>
</organism>
<comment type="caution">
    <text evidence="1">The sequence shown here is derived from an EMBL/GenBank/DDBJ whole genome shotgun (WGS) entry which is preliminary data.</text>
</comment>
<dbReference type="SMART" id="SM00882">
    <property type="entry name" value="CoA_trans"/>
    <property type="match status" value="1"/>
</dbReference>
<dbReference type="InterPro" id="IPR037171">
    <property type="entry name" value="NagB/RpiA_transferase-like"/>
</dbReference>
<sequence length="184" mass="19465">MYVNLGIGMPLIAPSYLPEGVEVVLQAENGILGLGGYPKPGEEDPDLINPGKETVTLASGASVFGSHESFGMIRSGHLANFMLPGKVKGVGGAMDLVANPEKTKVVVTMEHVDKKGNPKILPECSFPLTGPRCVWKIITDLAVFEVSPTEGLTLAEHAEGVSVEEIRSKTAAPFKVADDLKPML</sequence>
<gene>
    <name evidence="1" type="ORF">Aory04_000801500</name>
</gene>
<dbReference type="EMBL" id="BSYA01000098">
    <property type="protein sequence ID" value="GMG32275.1"/>
    <property type="molecule type" value="Genomic_DNA"/>
</dbReference>
<dbReference type="Proteomes" id="UP001165205">
    <property type="component" value="Unassembled WGS sequence"/>
</dbReference>
<protein>
    <submittedName>
        <fullName evidence="1">Unnamed protein product</fullName>
    </submittedName>
</protein>
<evidence type="ECO:0000313" key="2">
    <source>
        <dbReference type="Proteomes" id="UP001165205"/>
    </source>
</evidence>
<dbReference type="PANTHER" id="PTHR13707:SF58">
    <property type="entry name" value="SUCCINYL-COA:3-KETOACID-COENZYME A TRANSFERASE"/>
    <property type="match status" value="1"/>
</dbReference>
<reference evidence="1" key="1">
    <citation type="submission" date="2023-04" db="EMBL/GenBank/DDBJ databases">
        <title>Aspergillus oryzae NBRC 4228.</title>
        <authorList>
            <person name="Ichikawa N."/>
            <person name="Sato H."/>
            <person name="Tonouchi N."/>
        </authorList>
    </citation>
    <scope>NUCLEOTIDE SEQUENCE</scope>
    <source>
        <strain evidence="1">NBRC 4228</strain>
    </source>
</reference>
<dbReference type="AlphaFoldDB" id="A0AAN4YL68"/>
<evidence type="ECO:0000313" key="1">
    <source>
        <dbReference type="EMBL" id="GMG32275.1"/>
    </source>
</evidence>
<dbReference type="GO" id="GO:0008260">
    <property type="term" value="F:succinyl-CoA:3-oxo-acid CoA-transferase activity"/>
    <property type="evidence" value="ECO:0007669"/>
    <property type="project" value="TreeGrafter"/>
</dbReference>
<dbReference type="InterPro" id="IPR004165">
    <property type="entry name" value="CoA_trans_fam_I"/>
</dbReference>
<proteinExistence type="predicted"/>
<dbReference type="PANTHER" id="PTHR13707">
    <property type="entry name" value="KETOACID-COENZYME A TRANSFERASE"/>
    <property type="match status" value="1"/>
</dbReference>
<accession>A0AAN4YL68</accession>
<dbReference type="SUPFAM" id="SSF100950">
    <property type="entry name" value="NagB/RpiA/CoA transferase-like"/>
    <property type="match status" value="1"/>
</dbReference>